<proteinExistence type="predicted"/>
<dbReference type="Pfam" id="PF01927">
    <property type="entry name" value="Mut7-C"/>
    <property type="match status" value="1"/>
</dbReference>
<accession>A0ABT6DI07</accession>
<organism evidence="2 3">
    <name type="scientific">Bdellovibrio svalbardensis</name>
    <dbReference type="NCBI Taxonomy" id="2972972"/>
    <lineage>
        <taxon>Bacteria</taxon>
        <taxon>Pseudomonadati</taxon>
        <taxon>Bdellovibrionota</taxon>
        <taxon>Bdellovibrionia</taxon>
        <taxon>Bdellovibrionales</taxon>
        <taxon>Pseudobdellovibrionaceae</taxon>
        <taxon>Bdellovibrio</taxon>
    </lineage>
</organism>
<name>A0ABT6DI07_9BACT</name>
<feature type="domain" description="Mut7-C RNAse" evidence="1">
    <location>
        <begin position="5"/>
        <end position="144"/>
    </location>
</feature>
<sequence length="153" mass="17939">MNIAFLVDENLLGLLRKLRMMGVDSIALKETSDKEIYFAAASQKRIILTKDQKFYRTIPSGEAYLVQSEKPQEQLIEILKTFSDLGNIPLSRCFECNTIIAKIPKESLKDRVDPNTFRFYQNFFECPTCHRVYWEGSHFKKLREEVRLILQIL</sequence>
<dbReference type="EMBL" id="JANRMI010000001">
    <property type="protein sequence ID" value="MDG0815554.1"/>
    <property type="molecule type" value="Genomic_DNA"/>
</dbReference>
<comment type="caution">
    <text evidence="2">The sequence shown here is derived from an EMBL/GenBank/DDBJ whole genome shotgun (WGS) entry which is preliminary data.</text>
</comment>
<protein>
    <submittedName>
        <fullName evidence="2">Mut7-C RNAse domain-containing protein</fullName>
    </submittedName>
</protein>
<dbReference type="InterPro" id="IPR002782">
    <property type="entry name" value="Mut7-C_RNAse_dom"/>
</dbReference>
<keyword evidence="3" id="KW-1185">Reference proteome</keyword>
<dbReference type="PANTHER" id="PTHR39081:SF1">
    <property type="entry name" value="MUT7-C RNASE DOMAIN-CONTAINING PROTEIN"/>
    <property type="match status" value="1"/>
</dbReference>
<gene>
    <name evidence="2" type="ORF">NWE73_04205</name>
</gene>
<reference evidence="2" key="1">
    <citation type="submission" date="2022-08" db="EMBL/GenBank/DDBJ databases">
        <title>Novel Bdellovibrio Species Isolated from Svalbard: Designation Bdellovibrio svalbardensis.</title>
        <authorList>
            <person name="Mitchell R.J."/>
            <person name="Choi S.Y."/>
        </authorList>
    </citation>
    <scope>NUCLEOTIDE SEQUENCE</scope>
    <source>
        <strain evidence="2">PAP01</strain>
    </source>
</reference>
<evidence type="ECO:0000259" key="1">
    <source>
        <dbReference type="Pfam" id="PF01927"/>
    </source>
</evidence>
<dbReference type="PANTHER" id="PTHR39081">
    <property type="entry name" value="MUT7-C DOMAIN-CONTAINING PROTEIN"/>
    <property type="match status" value="1"/>
</dbReference>
<evidence type="ECO:0000313" key="3">
    <source>
        <dbReference type="Proteomes" id="UP001152321"/>
    </source>
</evidence>
<dbReference type="Proteomes" id="UP001152321">
    <property type="component" value="Unassembled WGS sequence"/>
</dbReference>
<evidence type="ECO:0000313" key="2">
    <source>
        <dbReference type="EMBL" id="MDG0815554.1"/>
    </source>
</evidence>
<dbReference type="RefSeq" id="WP_277577029.1">
    <property type="nucleotide sequence ID" value="NZ_JANRMI010000001.1"/>
</dbReference>